<dbReference type="GeneID" id="6754920"/>
<dbReference type="STRING" id="10228.B3RZD4"/>
<dbReference type="FunCoup" id="B3RZD4">
    <property type="interactions" value="549"/>
</dbReference>
<dbReference type="HOGENOM" id="CLU_013516_4_0_1"/>
<dbReference type="GO" id="GO:0005778">
    <property type="term" value="C:peroxisomal membrane"/>
    <property type="evidence" value="ECO:0000318"/>
    <property type="project" value="GO_Central"/>
</dbReference>
<dbReference type="KEGG" id="tad:TRIADDRAFT_57411"/>
<evidence type="ECO:0000256" key="17">
    <source>
        <dbReference type="PROSITE-ProRule" id="PRU00339"/>
    </source>
</evidence>
<keyword evidence="9 17" id="KW-0802">TPR repeat</keyword>
<evidence type="ECO:0000256" key="2">
    <source>
        <dbReference type="ARBA" id="ARBA00004514"/>
    </source>
</evidence>
<comment type="similarity">
    <text evidence="3">Belongs to the peroxisomal targeting signal receptor family.</text>
</comment>
<evidence type="ECO:0000313" key="19">
    <source>
        <dbReference type="EMBL" id="EDV24181.1"/>
    </source>
</evidence>
<dbReference type="OMA" id="NYRMKGP"/>
<sequence>MYLRLSEYPSRGQTTGMDGHFHPRQQINDPLTFAVSILSTKLDSTEKLIMAMRDLAEGECGGANPLMKMTSHFMQDKSMRQEGLIRPGVVHPAELERQFLHASEHELVNEYLRQDPRLHRPPETFRMEGLLKEMKEIEHSHQMRAPITAPGVSDIVATEWANDFVANTPFMHEQELEEQYRAIQNSATGDHPPTQWADEYLQDTEHAIWAAEYVEANSKNELKDTAAALSEISNDPKFADSKFFDFVKKLSTGELTIKDDQVVDGAAEQWEKEFTAEQQGAEVMNEEQWVNQFDEETLRSKSKDNEVWDNLQKEWESYDRDNHPEHPWLSEYEDTYNKEYDFKEDNPFENHPDPFNEGLQMLKEGNLSMALLLFEADVKKNPEHVEAWQYLGTTHAENEQENQAVSALRRCLQLEPGRLPALQALSVSYTNESLQLQACRTLKSWLYNNPKYHHLVRDSTQLSDDGMVTSSLMTREQFREIESVFLEAARLSPENVDVDVQSCLGVLYNLSGDYEKAADCFRVAVDSKPDDPELWNKLGATLANSNKSEEAILAYHTALSLSPGYVRARYNLGISCINLKAYREAIEHFLIALNMQRNDYGSTTMSDNIWSTLRMALSYNGKSDLFQAVDERDLATLNKEFDVSV</sequence>
<dbReference type="GO" id="GO:0005829">
    <property type="term" value="C:cytosol"/>
    <property type="evidence" value="ECO:0000318"/>
    <property type="project" value="GO_Central"/>
</dbReference>
<evidence type="ECO:0000256" key="12">
    <source>
        <dbReference type="ARBA" id="ARBA00023140"/>
    </source>
</evidence>
<evidence type="ECO:0000256" key="4">
    <source>
        <dbReference type="ARBA" id="ARBA00018416"/>
    </source>
</evidence>
<comment type="function">
    <text evidence="16">Receptor that mediates peroxisomal import of proteins containing a C-terminal PTS1-type tripeptide peroxisomal targeting signal (SKL-type). Binds to cargo proteins containing a PTS1 peroxisomal targeting signal in the cytosol, and translocates them into the peroxisome matrix by passing through the PEX13-PEX14 docking complex along with cargo proteins. PEX5 receptor is then retrotranslocated into the cytosol, leading to release of bound cargo in the peroxisome matrix, and reset for a subsequent peroxisome import cycle.</text>
</comment>
<dbReference type="Pfam" id="PF13432">
    <property type="entry name" value="TPR_16"/>
    <property type="match status" value="1"/>
</dbReference>
<dbReference type="CTD" id="6754920"/>
<keyword evidence="7" id="KW-1017">Isopeptide bond</keyword>
<dbReference type="InParanoid" id="B3RZD4"/>
<evidence type="ECO:0000256" key="7">
    <source>
        <dbReference type="ARBA" id="ARBA00022499"/>
    </source>
</evidence>
<dbReference type="Gene3D" id="1.25.40.10">
    <property type="entry name" value="Tetratricopeptide repeat domain"/>
    <property type="match status" value="1"/>
</dbReference>
<dbReference type="AlphaFoldDB" id="B3RZD4"/>
<dbReference type="PhylomeDB" id="B3RZD4"/>
<dbReference type="OrthoDB" id="10006023at2759"/>
<keyword evidence="6" id="KW-0963">Cytoplasm</keyword>
<proteinExistence type="inferred from homology"/>
<dbReference type="InterPro" id="IPR019734">
    <property type="entry name" value="TPR_rpt"/>
</dbReference>
<dbReference type="PANTHER" id="PTHR10130">
    <property type="entry name" value="PEROXISOMAL TARGETING SIGNAL 1 RECEPTOR PEX5"/>
    <property type="match status" value="1"/>
</dbReference>
<dbReference type="SUPFAM" id="SSF48452">
    <property type="entry name" value="TPR-like"/>
    <property type="match status" value="1"/>
</dbReference>
<evidence type="ECO:0000256" key="9">
    <source>
        <dbReference type="ARBA" id="ARBA00022803"/>
    </source>
</evidence>
<keyword evidence="20" id="KW-1185">Reference proteome</keyword>
<evidence type="ECO:0000256" key="3">
    <source>
        <dbReference type="ARBA" id="ARBA00005348"/>
    </source>
</evidence>
<dbReference type="FunFam" id="1.25.40.10:FF:000034">
    <property type="entry name" value="Peroxisomal biogenesis factor 5 isoform 1"/>
    <property type="match status" value="1"/>
</dbReference>
<evidence type="ECO:0000256" key="15">
    <source>
        <dbReference type="ARBA" id="ARBA00046072"/>
    </source>
</evidence>
<evidence type="ECO:0000256" key="5">
    <source>
        <dbReference type="ARBA" id="ARBA00022448"/>
    </source>
</evidence>
<dbReference type="PANTHER" id="PTHR10130:SF0">
    <property type="entry name" value="GH08708P"/>
    <property type="match status" value="1"/>
</dbReference>
<evidence type="ECO:0000256" key="11">
    <source>
        <dbReference type="ARBA" id="ARBA00022927"/>
    </source>
</evidence>
<evidence type="ECO:0000256" key="16">
    <source>
        <dbReference type="ARBA" id="ARBA00046106"/>
    </source>
</evidence>
<keyword evidence="12" id="KW-0576">Peroxisome</keyword>
<dbReference type="InterPro" id="IPR011990">
    <property type="entry name" value="TPR-like_helical_dom_sf"/>
</dbReference>
<name>B3RZD4_TRIAD</name>
<dbReference type="GO" id="GO:0016560">
    <property type="term" value="P:protein import into peroxisome matrix, docking"/>
    <property type="evidence" value="ECO:0000318"/>
    <property type="project" value="GO_Central"/>
</dbReference>
<dbReference type="SMART" id="SM00028">
    <property type="entry name" value="TPR"/>
    <property type="match status" value="4"/>
</dbReference>
<dbReference type="RefSeq" id="XP_002113707.1">
    <property type="nucleotide sequence ID" value="XM_002113671.1"/>
</dbReference>
<evidence type="ECO:0000256" key="1">
    <source>
        <dbReference type="ARBA" id="ARBA00004253"/>
    </source>
</evidence>
<evidence type="ECO:0000256" key="6">
    <source>
        <dbReference type="ARBA" id="ARBA00022490"/>
    </source>
</evidence>
<comment type="function">
    <text evidence="15">In addition to promoting peroxisomal translocation of proteins containing a PTS1 peroxisomal targeting signal, mediates peroxisomal import of proteins containing a C-terminal PTS2-type peroxisomal targeting signal via its interaction with PEX7. Interaction with PEX7 only takes place when PEX7 is associated with cargo proteins containing a PTS2 peroxisomal targeting signal. PEX7 along with PTS2-containing cargo proteins are then translocated through the PEX13-PEX14 docking complex together with PEX5.</text>
</comment>
<evidence type="ECO:0000256" key="8">
    <source>
        <dbReference type="ARBA" id="ARBA00022737"/>
    </source>
</evidence>
<comment type="subcellular location">
    <subcellularLocation>
        <location evidence="2">Cytoplasm</location>
        <location evidence="2">Cytosol</location>
    </subcellularLocation>
    <subcellularLocation>
        <location evidence="1">Peroxisome matrix</location>
    </subcellularLocation>
</comment>
<evidence type="ECO:0000256" key="18">
    <source>
        <dbReference type="SAM" id="MobiDB-lite"/>
    </source>
</evidence>
<dbReference type="GO" id="GO:0005052">
    <property type="term" value="F:peroxisome matrix targeting signal-1 binding"/>
    <property type="evidence" value="ECO:0000318"/>
    <property type="project" value="GO_Central"/>
</dbReference>
<dbReference type="GO" id="GO:0005782">
    <property type="term" value="C:peroxisomal matrix"/>
    <property type="evidence" value="ECO:0007669"/>
    <property type="project" value="UniProtKB-SubCell"/>
</dbReference>
<gene>
    <name evidence="19" type="ORF">TRIADDRAFT_57411</name>
</gene>
<feature type="repeat" description="TPR" evidence="17">
    <location>
        <begin position="498"/>
        <end position="531"/>
    </location>
</feature>
<evidence type="ECO:0000256" key="13">
    <source>
        <dbReference type="ARBA" id="ARBA00030232"/>
    </source>
</evidence>
<dbReference type="PROSITE" id="PS50005">
    <property type="entry name" value="TPR"/>
    <property type="match status" value="4"/>
</dbReference>
<keyword evidence="10" id="KW-0832">Ubl conjugation</keyword>
<evidence type="ECO:0000256" key="10">
    <source>
        <dbReference type="ARBA" id="ARBA00022843"/>
    </source>
</evidence>
<reference evidence="19 20" key="1">
    <citation type="journal article" date="2008" name="Nature">
        <title>The Trichoplax genome and the nature of placozoans.</title>
        <authorList>
            <person name="Srivastava M."/>
            <person name="Begovic E."/>
            <person name="Chapman J."/>
            <person name="Putnam N.H."/>
            <person name="Hellsten U."/>
            <person name="Kawashima T."/>
            <person name="Kuo A."/>
            <person name="Mitros T."/>
            <person name="Salamov A."/>
            <person name="Carpenter M.L."/>
            <person name="Signorovitch A.Y."/>
            <person name="Moreno M.A."/>
            <person name="Kamm K."/>
            <person name="Grimwood J."/>
            <person name="Schmutz J."/>
            <person name="Shapiro H."/>
            <person name="Grigoriev I.V."/>
            <person name="Buss L.W."/>
            <person name="Schierwater B."/>
            <person name="Dellaporta S.L."/>
            <person name="Rokhsar D.S."/>
        </authorList>
    </citation>
    <scope>NUCLEOTIDE SEQUENCE [LARGE SCALE GENOMIC DNA]</scope>
    <source>
        <strain evidence="19 20">Grell-BS-1999</strain>
    </source>
</reference>
<dbReference type="Pfam" id="PF13181">
    <property type="entry name" value="TPR_8"/>
    <property type="match status" value="1"/>
</dbReference>
<organism evidence="19 20">
    <name type="scientific">Trichoplax adhaerens</name>
    <name type="common">Trichoplax reptans</name>
    <dbReference type="NCBI Taxonomy" id="10228"/>
    <lineage>
        <taxon>Eukaryota</taxon>
        <taxon>Metazoa</taxon>
        <taxon>Placozoa</taxon>
        <taxon>Uniplacotomia</taxon>
        <taxon>Trichoplacea</taxon>
        <taxon>Trichoplacidae</taxon>
        <taxon>Trichoplax</taxon>
    </lineage>
</organism>
<feature type="region of interest" description="Disordered" evidence="18">
    <location>
        <begin position="1"/>
        <end position="20"/>
    </location>
</feature>
<dbReference type="Proteomes" id="UP000009022">
    <property type="component" value="Unassembled WGS sequence"/>
</dbReference>
<accession>B3RZD4</accession>
<dbReference type="InterPro" id="IPR024111">
    <property type="entry name" value="PEX5/PEX5L"/>
</dbReference>
<keyword evidence="5" id="KW-0813">Transport</keyword>
<evidence type="ECO:0000313" key="20">
    <source>
        <dbReference type="Proteomes" id="UP000009022"/>
    </source>
</evidence>
<feature type="repeat" description="TPR" evidence="17">
    <location>
        <begin position="532"/>
        <end position="565"/>
    </location>
</feature>
<dbReference type="eggNOG" id="KOG1125">
    <property type="taxonomic scope" value="Eukaryota"/>
</dbReference>
<feature type="repeat" description="TPR" evidence="17">
    <location>
        <begin position="385"/>
        <end position="418"/>
    </location>
</feature>
<keyword evidence="11" id="KW-0653">Protein transport</keyword>
<protein>
    <recommendedName>
        <fullName evidence="4">Peroxisomal targeting signal 1 receptor</fullName>
    </recommendedName>
    <alternativeName>
        <fullName evidence="13">PTS1-BP</fullName>
    </alternativeName>
    <alternativeName>
        <fullName evidence="14">Peroxin-5</fullName>
    </alternativeName>
</protein>
<dbReference type="EMBL" id="DS985246">
    <property type="protein sequence ID" value="EDV24181.1"/>
    <property type="molecule type" value="Genomic_DNA"/>
</dbReference>
<evidence type="ECO:0000256" key="14">
    <source>
        <dbReference type="ARBA" id="ARBA00032505"/>
    </source>
</evidence>
<feature type="repeat" description="TPR" evidence="17">
    <location>
        <begin position="566"/>
        <end position="599"/>
    </location>
</feature>
<keyword evidence="8" id="KW-0677">Repeat</keyword>